<dbReference type="SUPFAM" id="SSF48452">
    <property type="entry name" value="TPR-like"/>
    <property type="match status" value="1"/>
</dbReference>
<dbReference type="EMBL" id="CP157355">
    <property type="protein sequence ID" value="XBM00503.1"/>
    <property type="molecule type" value="Genomic_DNA"/>
</dbReference>
<dbReference type="Gene3D" id="1.25.40.10">
    <property type="entry name" value="Tetratricopeptide repeat domain"/>
    <property type="match status" value="1"/>
</dbReference>
<evidence type="ECO:0000256" key="2">
    <source>
        <dbReference type="ARBA" id="ARBA00022475"/>
    </source>
</evidence>
<sequence length="209" mass="23020">MAAFDLQEQEQIAELKAWWQSWGKSLAIAVITALLAYAGWTGWQTWQKHQSAKAADLYAQLQTQAMDEAKFKATLTTLKSDYQSTAYAARAALAAAKLAYLNGKPEAAREELKWVIANAKEVNLRDTAKLRLASVLLDDKKIDEALALIKTPEEESYSPLFAEMRGDLLLAKNDVAGAADAYRQAIAKLPKDAPNLKLVEVKLDVLGVK</sequence>
<evidence type="ECO:0000259" key="10">
    <source>
        <dbReference type="Pfam" id="PF09976"/>
    </source>
</evidence>
<dbReference type="InterPro" id="IPR018704">
    <property type="entry name" value="SecYEG/CpoB_TPR"/>
</dbReference>
<evidence type="ECO:0000256" key="5">
    <source>
        <dbReference type="ARBA" id="ARBA00023136"/>
    </source>
</evidence>
<proteinExistence type="inferred from homology"/>
<keyword evidence="6" id="KW-0143">Chaperone</keyword>
<evidence type="ECO:0000256" key="8">
    <source>
        <dbReference type="ARBA" id="ARBA00024235"/>
    </source>
</evidence>
<name>A0AAU7F9W7_9NEIS</name>
<comment type="similarity">
    <text evidence="7">Belongs to the YfgM family.</text>
</comment>
<evidence type="ECO:0000313" key="11">
    <source>
        <dbReference type="EMBL" id="XBM00503.1"/>
    </source>
</evidence>
<dbReference type="PANTHER" id="PTHR38035">
    <property type="entry name" value="UPF0070 PROTEIN YFGM"/>
    <property type="match status" value="1"/>
</dbReference>
<evidence type="ECO:0000256" key="4">
    <source>
        <dbReference type="ARBA" id="ARBA00022989"/>
    </source>
</evidence>
<keyword evidence="3 9" id="KW-0812">Transmembrane</keyword>
<dbReference type="GO" id="GO:0005886">
    <property type="term" value="C:plasma membrane"/>
    <property type="evidence" value="ECO:0007669"/>
    <property type="project" value="UniProtKB-SubCell"/>
</dbReference>
<evidence type="ECO:0000256" key="6">
    <source>
        <dbReference type="ARBA" id="ARBA00023186"/>
    </source>
</evidence>
<accession>A0AAU7F9W7</accession>
<dbReference type="Pfam" id="PF09976">
    <property type="entry name" value="TPR_21"/>
    <property type="match status" value="1"/>
</dbReference>
<dbReference type="RefSeq" id="WP_348944852.1">
    <property type="nucleotide sequence ID" value="NZ_CP157355.1"/>
</dbReference>
<feature type="domain" description="Ancillary SecYEG translocon subunit/Cell division coordinator CpoB TPR" evidence="10">
    <location>
        <begin position="16"/>
        <end position="207"/>
    </location>
</feature>
<comment type="subcellular location">
    <subcellularLocation>
        <location evidence="1">Cell membrane</location>
        <topology evidence="1">Single-pass type II membrane protein</topology>
    </subcellularLocation>
</comment>
<reference evidence="11" key="1">
    <citation type="submission" date="2024-05" db="EMBL/GenBank/DDBJ databases">
        <authorList>
            <person name="Yang L."/>
            <person name="Pan L."/>
        </authorList>
    </citation>
    <scope>NUCLEOTIDE SEQUENCE</scope>
    <source>
        <strain evidence="11">FCG-7</strain>
    </source>
</reference>
<dbReference type="InterPro" id="IPR011990">
    <property type="entry name" value="TPR-like_helical_dom_sf"/>
</dbReference>
<dbReference type="AlphaFoldDB" id="A0AAU7F9W7"/>
<dbReference type="GO" id="GO:0044877">
    <property type="term" value="F:protein-containing complex binding"/>
    <property type="evidence" value="ECO:0007669"/>
    <property type="project" value="InterPro"/>
</dbReference>
<evidence type="ECO:0000256" key="7">
    <source>
        <dbReference type="ARBA" id="ARBA00024197"/>
    </source>
</evidence>
<feature type="transmembrane region" description="Helical" evidence="9">
    <location>
        <begin position="25"/>
        <end position="43"/>
    </location>
</feature>
<keyword evidence="2" id="KW-1003">Cell membrane</keyword>
<dbReference type="InterPro" id="IPR026039">
    <property type="entry name" value="YfgM"/>
</dbReference>
<evidence type="ECO:0000256" key="3">
    <source>
        <dbReference type="ARBA" id="ARBA00022692"/>
    </source>
</evidence>
<dbReference type="PANTHER" id="PTHR38035:SF1">
    <property type="entry name" value="ANCILLARY SECYEG TRANSLOCON SUBUNIT"/>
    <property type="match status" value="1"/>
</dbReference>
<keyword evidence="4 9" id="KW-1133">Transmembrane helix</keyword>
<protein>
    <recommendedName>
        <fullName evidence="8">Ancillary SecYEG translocon subunit</fullName>
    </recommendedName>
</protein>
<dbReference type="KEGG" id="cmav:ABHF33_15820"/>
<gene>
    <name evidence="11" type="ORF">ABHF33_15820</name>
</gene>
<evidence type="ECO:0000256" key="1">
    <source>
        <dbReference type="ARBA" id="ARBA00004401"/>
    </source>
</evidence>
<keyword evidence="5 9" id="KW-0472">Membrane</keyword>
<evidence type="ECO:0000256" key="9">
    <source>
        <dbReference type="SAM" id="Phobius"/>
    </source>
</evidence>
<organism evidence="11">
    <name type="scientific">Chitinibacter mangrovi</name>
    <dbReference type="NCBI Taxonomy" id="3153927"/>
    <lineage>
        <taxon>Bacteria</taxon>
        <taxon>Pseudomonadati</taxon>
        <taxon>Pseudomonadota</taxon>
        <taxon>Betaproteobacteria</taxon>
        <taxon>Neisseriales</taxon>
        <taxon>Chitinibacteraceae</taxon>
        <taxon>Chitinibacter</taxon>
    </lineage>
</organism>
<dbReference type="PIRSF" id="PIRSF006170">
    <property type="entry name" value="YfgM"/>
    <property type="match status" value="1"/>
</dbReference>